<protein>
    <submittedName>
        <fullName evidence="2">Uncharacterized protein</fullName>
    </submittedName>
</protein>
<evidence type="ECO:0000313" key="2">
    <source>
        <dbReference type="WBParaSite" id="PSU_v2.g3815.t1"/>
    </source>
</evidence>
<sequence>MLYFGSFNEYKRYAVKLSIVYNDNKKWISYLKNKKDYGKTDYSEDNEEYKSFDNVINPITASNITPSTSDINSKDSGDITERFDTDHEFQSFDNASEVISAPASSTSDINSQDDGSIVKHVDKWQMPSEEWITLFLQSYLNYEDL</sequence>
<evidence type="ECO:0000313" key="1">
    <source>
        <dbReference type="Proteomes" id="UP000887577"/>
    </source>
</evidence>
<name>A0A914YVY5_9BILA</name>
<dbReference type="WBParaSite" id="PSU_v2.g3815.t1">
    <property type="protein sequence ID" value="PSU_v2.g3815.t1"/>
    <property type="gene ID" value="PSU_v2.g3815"/>
</dbReference>
<proteinExistence type="predicted"/>
<reference evidence="2" key="1">
    <citation type="submission" date="2022-11" db="UniProtKB">
        <authorList>
            <consortium name="WormBaseParasite"/>
        </authorList>
    </citation>
    <scope>IDENTIFICATION</scope>
</reference>
<keyword evidence="1" id="KW-1185">Reference proteome</keyword>
<dbReference type="Proteomes" id="UP000887577">
    <property type="component" value="Unplaced"/>
</dbReference>
<accession>A0A914YVY5</accession>
<organism evidence="1 2">
    <name type="scientific">Panagrolaimus superbus</name>
    <dbReference type="NCBI Taxonomy" id="310955"/>
    <lineage>
        <taxon>Eukaryota</taxon>
        <taxon>Metazoa</taxon>
        <taxon>Ecdysozoa</taxon>
        <taxon>Nematoda</taxon>
        <taxon>Chromadorea</taxon>
        <taxon>Rhabditida</taxon>
        <taxon>Tylenchina</taxon>
        <taxon>Panagrolaimomorpha</taxon>
        <taxon>Panagrolaimoidea</taxon>
        <taxon>Panagrolaimidae</taxon>
        <taxon>Panagrolaimus</taxon>
    </lineage>
</organism>
<dbReference type="AlphaFoldDB" id="A0A914YVY5"/>